<organism evidence="1">
    <name type="scientific">Desulfofervidus auxilii</name>
    <dbReference type="NCBI Taxonomy" id="1621989"/>
    <lineage>
        <taxon>Bacteria</taxon>
        <taxon>Pseudomonadati</taxon>
        <taxon>Thermodesulfobacteriota</taxon>
        <taxon>Candidatus Desulfofervidia</taxon>
        <taxon>Candidatus Desulfofervidales</taxon>
        <taxon>Candidatus Desulfofervidaceae</taxon>
        <taxon>Candidatus Desulfofervidus</taxon>
    </lineage>
</organism>
<proteinExistence type="predicted"/>
<comment type="caution">
    <text evidence="1">The sequence shown here is derived from an EMBL/GenBank/DDBJ whole genome shotgun (WGS) entry which is preliminary data.</text>
</comment>
<dbReference type="Proteomes" id="UP000886289">
    <property type="component" value="Unassembled WGS sequence"/>
</dbReference>
<dbReference type="EMBL" id="DRBS01000280">
    <property type="protein sequence ID" value="HDD44690.1"/>
    <property type="molecule type" value="Genomic_DNA"/>
</dbReference>
<evidence type="ECO:0000313" key="1">
    <source>
        <dbReference type="EMBL" id="HDD44690.1"/>
    </source>
</evidence>
<name>A0A7C0Y7V9_DESA2</name>
<gene>
    <name evidence="1" type="ORF">ENG63_07515</name>
</gene>
<dbReference type="AlphaFoldDB" id="A0A7C0Y7V9"/>
<accession>A0A7C0Y7V9</accession>
<sequence length="65" mass="7819">MIKLLIFIILINFVFSTDMPKDKLWRKTYKECFINCIKEGISKHACNLYCIHKADEKYYKEKGIK</sequence>
<reference evidence="1" key="1">
    <citation type="journal article" date="2020" name="mSystems">
        <title>Genome- and Community-Level Interaction Insights into Carbon Utilization and Element Cycling Functions of Hydrothermarchaeota in Hydrothermal Sediment.</title>
        <authorList>
            <person name="Zhou Z."/>
            <person name="Liu Y."/>
            <person name="Xu W."/>
            <person name="Pan J."/>
            <person name="Luo Z.H."/>
            <person name="Li M."/>
        </authorList>
    </citation>
    <scope>NUCLEOTIDE SEQUENCE [LARGE SCALE GENOMIC DNA]</scope>
    <source>
        <strain evidence="1">HyVt-233</strain>
    </source>
</reference>
<protein>
    <submittedName>
        <fullName evidence="1">Uncharacterized protein</fullName>
    </submittedName>
</protein>